<evidence type="ECO:0000313" key="3">
    <source>
        <dbReference type="Proteomes" id="UP000199529"/>
    </source>
</evidence>
<evidence type="ECO:0000313" key="2">
    <source>
        <dbReference type="EMBL" id="SDX45059.1"/>
    </source>
</evidence>
<dbReference type="STRING" id="418495.SAMN05216215_101152"/>
<gene>
    <name evidence="2" type="ORF">SAMN05216215_101152</name>
</gene>
<dbReference type="Pfam" id="PF13309">
    <property type="entry name" value="HTH_22"/>
    <property type="match status" value="1"/>
</dbReference>
<sequence length="132" mass="14677">MPTTSRFRLVGVHPLANAIAPLLEHIGGTAVPADEREPGDIVLYWEDAPAIAVRLPGQELTSALDRMIREVEGELGGRLPDLPRPDKQRAVRLLEERGAFTLRKSVETVAKALGVSRFTVYNYLNREQANRH</sequence>
<protein>
    <submittedName>
        <fullName evidence="2">HTH domain-containing protein</fullName>
    </submittedName>
</protein>
<name>A0A1H3BV70_9PSEU</name>
<organism evidence="2 3">
    <name type="scientific">Saccharopolyspora shandongensis</name>
    <dbReference type="NCBI Taxonomy" id="418495"/>
    <lineage>
        <taxon>Bacteria</taxon>
        <taxon>Bacillati</taxon>
        <taxon>Actinomycetota</taxon>
        <taxon>Actinomycetes</taxon>
        <taxon>Pseudonocardiales</taxon>
        <taxon>Pseudonocardiaceae</taxon>
        <taxon>Saccharopolyspora</taxon>
    </lineage>
</organism>
<evidence type="ECO:0000259" key="1">
    <source>
        <dbReference type="Pfam" id="PF13309"/>
    </source>
</evidence>
<accession>A0A1H3BV70</accession>
<dbReference type="Proteomes" id="UP000199529">
    <property type="component" value="Unassembled WGS sequence"/>
</dbReference>
<dbReference type="PANTHER" id="PTHR35568:SF1">
    <property type="entry name" value="TRANSCRIPTIONAL REGULATOR DAUR"/>
    <property type="match status" value="1"/>
</dbReference>
<keyword evidence="3" id="KW-1185">Reference proteome</keyword>
<dbReference type="InterPro" id="IPR039446">
    <property type="entry name" value="DauR-like"/>
</dbReference>
<feature type="domain" description="Transcriptional regulator DauR-like HTH" evidence="1">
    <location>
        <begin position="64"/>
        <end position="125"/>
    </location>
</feature>
<reference evidence="3" key="1">
    <citation type="submission" date="2016-10" db="EMBL/GenBank/DDBJ databases">
        <authorList>
            <person name="Varghese N."/>
            <person name="Submissions S."/>
        </authorList>
    </citation>
    <scope>NUCLEOTIDE SEQUENCE [LARGE SCALE GENOMIC DNA]</scope>
    <source>
        <strain evidence="3">CGMCC 4.3530</strain>
    </source>
</reference>
<dbReference type="AlphaFoldDB" id="A0A1H3BV70"/>
<dbReference type="EMBL" id="FNOK01000011">
    <property type="protein sequence ID" value="SDX45059.1"/>
    <property type="molecule type" value="Genomic_DNA"/>
</dbReference>
<dbReference type="InterPro" id="IPR039445">
    <property type="entry name" value="DauR-like_HTH"/>
</dbReference>
<dbReference type="PANTHER" id="PTHR35568">
    <property type="entry name" value="TRANSCRIPTIONAL REGULATOR DAUR"/>
    <property type="match status" value="1"/>
</dbReference>
<proteinExistence type="predicted"/>